<evidence type="ECO:0000259" key="9">
    <source>
        <dbReference type="PROSITE" id="PS50125"/>
    </source>
</evidence>
<keyword evidence="4 7" id="KW-1133">Transmembrane helix</keyword>
<dbReference type="CDD" id="cd00130">
    <property type="entry name" value="PAS"/>
    <property type="match status" value="1"/>
</dbReference>
<dbReference type="InterPro" id="IPR001054">
    <property type="entry name" value="A/G_cyclase"/>
</dbReference>
<proteinExistence type="predicted"/>
<dbReference type="EMBL" id="DS113811">
    <property type="protein sequence ID" value="EAX95329.1"/>
    <property type="molecule type" value="Genomic_DNA"/>
</dbReference>
<dbReference type="InterPro" id="IPR035965">
    <property type="entry name" value="PAS-like_dom_sf"/>
</dbReference>
<evidence type="ECO:0000313" key="11">
    <source>
        <dbReference type="Proteomes" id="UP000001542"/>
    </source>
</evidence>
<dbReference type="GO" id="GO:0007168">
    <property type="term" value="P:receptor guanylyl cyclase signaling pathway"/>
    <property type="evidence" value="ECO:0000318"/>
    <property type="project" value="GO_Central"/>
</dbReference>
<feature type="domain" description="PAS" evidence="8">
    <location>
        <begin position="350"/>
        <end position="413"/>
    </location>
</feature>
<accession>A2FIC7</accession>
<dbReference type="PROSITE" id="PS50125">
    <property type="entry name" value="GUANYLATE_CYCLASE_2"/>
    <property type="match status" value="1"/>
</dbReference>
<evidence type="ECO:0000256" key="2">
    <source>
        <dbReference type="ARBA" id="ARBA00022692"/>
    </source>
</evidence>
<gene>
    <name evidence="10" type="ORF">TVAG_406770</name>
</gene>
<dbReference type="GO" id="GO:0006182">
    <property type="term" value="P:cGMP biosynthetic process"/>
    <property type="evidence" value="ECO:0000318"/>
    <property type="project" value="GO_Central"/>
</dbReference>
<dbReference type="NCBIfam" id="TIGR00229">
    <property type="entry name" value="sensory_box"/>
    <property type="match status" value="1"/>
</dbReference>
<dbReference type="SMART" id="SM00044">
    <property type="entry name" value="CYCc"/>
    <property type="match status" value="1"/>
</dbReference>
<feature type="transmembrane region" description="Helical" evidence="7">
    <location>
        <begin position="74"/>
        <end position="99"/>
    </location>
</feature>
<dbReference type="VEuPathDB" id="TrichDB:TVAG_406770"/>
<reference evidence="10" key="2">
    <citation type="journal article" date="2007" name="Science">
        <title>Draft genome sequence of the sexually transmitted pathogen Trichomonas vaginalis.</title>
        <authorList>
            <person name="Carlton J.M."/>
            <person name="Hirt R.P."/>
            <person name="Silva J.C."/>
            <person name="Delcher A.L."/>
            <person name="Schatz M."/>
            <person name="Zhao Q."/>
            <person name="Wortman J.R."/>
            <person name="Bidwell S.L."/>
            <person name="Alsmark U.C.M."/>
            <person name="Besteiro S."/>
            <person name="Sicheritz-Ponten T."/>
            <person name="Noel C.J."/>
            <person name="Dacks J.B."/>
            <person name="Foster P.G."/>
            <person name="Simillion C."/>
            <person name="Van de Peer Y."/>
            <person name="Miranda-Saavedra D."/>
            <person name="Barton G.J."/>
            <person name="Westrop G.D."/>
            <person name="Mueller S."/>
            <person name="Dessi D."/>
            <person name="Fiori P.L."/>
            <person name="Ren Q."/>
            <person name="Paulsen I."/>
            <person name="Zhang H."/>
            <person name="Bastida-Corcuera F.D."/>
            <person name="Simoes-Barbosa A."/>
            <person name="Brown M.T."/>
            <person name="Hayes R.D."/>
            <person name="Mukherjee M."/>
            <person name="Okumura C.Y."/>
            <person name="Schneider R."/>
            <person name="Smith A.J."/>
            <person name="Vanacova S."/>
            <person name="Villalvazo M."/>
            <person name="Haas B.J."/>
            <person name="Pertea M."/>
            <person name="Feldblyum T.V."/>
            <person name="Utterback T.R."/>
            <person name="Shu C.L."/>
            <person name="Osoegawa K."/>
            <person name="de Jong P.J."/>
            <person name="Hrdy I."/>
            <person name="Horvathova L."/>
            <person name="Zubacova Z."/>
            <person name="Dolezal P."/>
            <person name="Malik S.B."/>
            <person name="Logsdon J.M. Jr."/>
            <person name="Henze K."/>
            <person name="Gupta A."/>
            <person name="Wang C.C."/>
            <person name="Dunne R.L."/>
            <person name="Upcroft J.A."/>
            <person name="Upcroft P."/>
            <person name="White O."/>
            <person name="Salzberg S.L."/>
            <person name="Tang P."/>
            <person name="Chiu C.-H."/>
            <person name="Lee Y.-S."/>
            <person name="Embley T.M."/>
            <person name="Coombs G.H."/>
            <person name="Mottram J.C."/>
            <person name="Tachezy J."/>
            <person name="Fraser-Liggett C.M."/>
            <person name="Johnson P.J."/>
        </authorList>
    </citation>
    <scope>NUCLEOTIDE SEQUENCE [LARGE SCALE GENOMIC DNA]</scope>
    <source>
        <strain evidence="10">G3</strain>
    </source>
</reference>
<keyword evidence="5 7" id="KW-0472">Membrane</keyword>
<keyword evidence="2 7" id="KW-0812">Transmembrane</keyword>
<dbReference type="Gene3D" id="3.30.450.20">
    <property type="entry name" value="PAS domain"/>
    <property type="match status" value="1"/>
</dbReference>
<dbReference type="PANTHER" id="PTHR11920">
    <property type="entry name" value="GUANYLYL CYCLASE"/>
    <property type="match status" value="1"/>
</dbReference>
<dbReference type="InterPro" id="IPR050401">
    <property type="entry name" value="Cyclic_nucleotide_synthase"/>
</dbReference>
<dbReference type="Gene3D" id="6.10.250.780">
    <property type="match status" value="1"/>
</dbReference>
<evidence type="ECO:0000256" key="3">
    <source>
        <dbReference type="ARBA" id="ARBA00022741"/>
    </source>
</evidence>
<dbReference type="SMART" id="SM00091">
    <property type="entry name" value="PAS"/>
    <property type="match status" value="1"/>
</dbReference>
<dbReference type="Proteomes" id="UP000001542">
    <property type="component" value="Unassembled WGS sequence"/>
</dbReference>
<feature type="transmembrane region" description="Helical" evidence="7">
    <location>
        <begin position="6"/>
        <end position="24"/>
    </location>
</feature>
<dbReference type="SMR" id="A2FIC7"/>
<dbReference type="SUPFAM" id="SSF55073">
    <property type="entry name" value="Nucleotide cyclase"/>
    <property type="match status" value="1"/>
</dbReference>
<evidence type="ECO:0000256" key="1">
    <source>
        <dbReference type="ARBA" id="ARBA00004370"/>
    </source>
</evidence>
<name>A2FIC7_TRIV3</name>
<feature type="transmembrane region" description="Helical" evidence="7">
    <location>
        <begin position="278"/>
        <end position="300"/>
    </location>
</feature>
<evidence type="ECO:0000256" key="7">
    <source>
        <dbReference type="SAM" id="Phobius"/>
    </source>
</evidence>
<evidence type="ECO:0000256" key="5">
    <source>
        <dbReference type="ARBA" id="ARBA00023136"/>
    </source>
</evidence>
<dbReference type="OrthoDB" id="6127067at2759"/>
<dbReference type="InterPro" id="IPR000014">
    <property type="entry name" value="PAS"/>
</dbReference>
<dbReference type="PANTHER" id="PTHR11920:SF335">
    <property type="entry name" value="GUANYLATE CYCLASE"/>
    <property type="match status" value="1"/>
</dbReference>
<protein>
    <submittedName>
        <fullName evidence="10">Adenylate and Guanylate cyclase catalytic domain containing protein</fullName>
    </submittedName>
</protein>
<evidence type="ECO:0000256" key="4">
    <source>
        <dbReference type="ARBA" id="ARBA00022989"/>
    </source>
</evidence>
<organism evidence="10 11">
    <name type="scientific">Trichomonas vaginalis (strain ATCC PRA-98 / G3)</name>
    <dbReference type="NCBI Taxonomy" id="412133"/>
    <lineage>
        <taxon>Eukaryota</taxon>
        <taxon>Metamonada</taxon>
        <taxon>Parabasalia</taxon>
        <taxon>Trichomonadida</taxon>
        <taxon>Trichomonadidae</taxon>
        <taxon>Trichomonas</taxon>
    </lineage>
</organism>
<dbReference type="SUPFAM" id="SSF55785">
    <property type="entry name" value="PYP-like sensor domain (PAS domain)"/>
    <property type="match status" value="1"/>
</dbReference>
<dbReference type="PROSITE" id="PS50112">
    <property type="entry name" value="PAS"/>
    <property type="match status" value="1"/>
</dbReference>
<dbReference type="GO" id="GO:0001653">
    <property type="term" value="F:peptide receptor activity"/>
    <property type="evidence" value="ECO:0000318"/>
    <property type="project" value="GO_Central"/>
</dbReference>
<dbReference type="KEGG" id="tva:4753078"/>
<comment type="subcellular location">
    <subcellularLocation>
        <location evidence="1">Membrane</location>
    </subcellularLocation>
</comment>
<keyword evidence="3" id="KW-0547">Nucleotide-binding</keyword>
<evidence type="ECO:0000256" key="6">
    <source>
        <dbReference type="ARBA" id="ARBA00023239"/>
    </source>
</evidence>
<dbReference type="InParanoid" id="A2FIC7"/>
<dbReference type="RefSeq" id="XP_001308259.1">
    <property type="nucleotide sequence ID" value="XM_001308258.1"/>
</dbReference>
<dbReference type="GO" id="GO:0035556">
    <property type="term" value="P:intracellular signal transduction"/>
    <property type="evidence" value="ECO:0007669"/>
    <property type="project" value="InterPro"/>
</dbReference>
<dbReference type="STRING" id="5722.A2FIC7"/>
<keyword evidence="6" id="KW-0456">Lyase</keyword>
<dbReference type="eggNOG" id="KOG1023">
    <property type="taxonomic scope" value="Eukaryota"/>
</dbReference>
<dbReference type="GO" id="GO:0005886">
    <property type="term" value="C:plasma membrane"/>
    <property type="evidence" value="ECO:0000318"/>
    <property type="project" value="GO_Central"/>
</dbReference>
<dbReference type="Gene3D" id="3.30.70.1230">
    <property type="entry name" value="Nucleotide cyclase"/>
    <property type="match status" value="1"/>
</dbReference>
<dbReference type="Pfam" id="PF00211">
    <property type="entry name" value="Guanylate_cyc"/>
    <property type="match status" value="1"/>
</dbReference>
<feature type="domain" description="Guanylate cyclase" evidence="9">
    <location>
        <begin position="506"/>
        <end position="638"/>
    </location>
</feature>
<reference evidence="10" key="1">
    <citation type="submission" date="2006-10" db="EMBL/GenBank/DDBJ databases">
        <authorList>
            <person name="Amadeo P."/>
            <person name="Zhao Q."/>
            <person name="Wortman J."/>
            <person name="Fraser-Liggett C."/>
            <person name="Carlton J."/>
        </authorList>
    </citation>
    <scope>NUCLEOTIDE SEQUENCE</scope>
    <source>
        <strain evidence="10">G3</strain>
    </source>
</reference>
<dbReference type="VEuPathDB" id="TrichDB:TVAGG3_0200240"/>
<dbReference type="Pfam" id="PF13426">
    <property type="entry name" value="PAS_9"/>
    <property type="match status" value="1"/>
</dbReference>
<evidence type="ECO:0000259" key="8">
    <source>
        <dbReference type="PROSITE" id="PS50112"/>
    </source>
</evidence>
<sequence>MILSYIILASIFFIVVVPVVVIHFKTVKTLKDIIAMIHSFDPKSKSEAKALISVSSHDDDTKTAEMQGNRHGSIILISIIFFISLSFLFISLIMCHLVVQANNSIIKLNGWNQYASLRLSLSAESLMLLIFSVAMHDIPESRVLGSIGVLVNMSLKITNQLVIADLNLTHGTDEFPPCAGFDKILDDYNIIDKPTKPVIGDPHDFYAQTSIHQQIDVYNSFVQSLAQDVLKLDEPVSEFHMANSIHVVNAHLWMRMMNVTKRLIKLADVEYHSMCQSIVILAVITAVLMIAFELVVYFYYKNRVGAYRPSLFVLKRFHPMTLINNKNFAKFFLKSKDVSENERLTVEGSIIHNANDAIFCTSQYGVVEVVNKSVSQLLGYTSEQILGQHVTTFFATQDEEKFQSKLEMMKSGQISNFCEEDFLAVTDSANEVPCHVSIFGMKSNNGDINSFVVILRDQTSLVEQMKQAEEAKAKSEKLLYQILPRDIVVQLNRGEKDITFTVNSATIIFIDIVRFSEYTVNLSPQDIMQNLSLYFAGIDKIASKYNMVTKIKLIGDIYMAAAGLFNPETSPESHAEQAVMLGLDSIAELDEINMRLDSSLTIRVGVNSGGPIIAGVLGTDKPAFDIIGDPINVAARLQSTDEANHVHISQATYDLINGLSFDIVARGETFLKGKGKQMTYFVNPIQVGLTSTGSFRRLSVG</sequence>
<evidence type="ECO:0000313" key="10">
    <source>
        <dbReference type="EMBL" id="EAX95329.1"/>
    </source>
</evidence>
<dbReference type="InterPro" id="IPR029787">
    <property type="entry name" value="Nucleotide_cyclase"/>
</dbReference>
<keyword evidence="11" id="KW-1185">Reference proteome</keyword>
<dbReference type="GO" id="GO:0004383">
    <property type="term" value="F:guanylate cyclase activity"/>
    <property type="evidence" value="ECO:0000318"/>
    <property type="project" value="GO_Central"/>
</dbReference>
<dbReference type="CDD" id="cd07302">
    <property type="entry name" value="CHD"/>
    <property type="match status" value="1"/>
</dbReference>
<dbReference type="GO" id="GO:0000166">
    <property type="term" value="F:nucleotide binding"/>
    <property type="evidence" value="ECO:0007669"/>
    <property type="project" value="UniProtKB-KW"/>
</dbReference>
<dbReference type="AlphaFoldDB" id="A2FIC7"/>